<keyword evidence="4" id="KW-1185">Reference proteome</keyword>
<evidence type="ECO:0000313" key="2">
    <source>
        <dbReference type="EMBL" id="OTP27994.1"/>
    </source>
</evidence>
<evidence type="ECO:0000313" key="1">
    <source>
        <dbReference type="EMBL" id="GEL80307.1"/>
    </source>
</evidence>
<organism evidence="2 3">
    <name type="scientific">Enterococcus mundtii</name>
    <dbReference type="NCBI Taxonomy" id="53346"/>
    <lineage>
        <taxon>Bacteria</taxon>
        <taxon>Bacillati</taxon>
        <taxon>Bacillota</taxon>
        <taxon>Bacilli</taxon>
        <taxon>Lactobacillales</taxon>
        <taxon>Enterococcaceae</taxon>
        <taxon>Enterococcus</taxon>
    </lineage>
</organism>
<comment type="caution">
    <text evidence="2">The sequence shown here is derived from an EMBL/GenBank/DDBJ whole genome shotgun (WGS) entry which is preliminary data.</text>
</comment>
<gene>
    <name evidence="2" type="ORF">A5802_001733</name>
    <name evidence="1" type="ORF">EMU01_14510</name>
</gene>
<dbReference type="Proteomes" id="UP000321175">
    <property type="component" value="Unassembled WGS sequence"/>
</dbReference>
<name>A0A1L8UXS7_ENTMU</name>
<proteinExistence type="predicted"/>
<evidence type="ECO:0000313" key="4">
    <source>
        <dbReference type="Proteomes" id="UP000321175"/>
    </source>
</evidence>
<dbReference type="Proteomes" id="UP000195024">
    <property type="component" value="Unassembled WGS sequence"/>
</dbReference>
<evidence type="ECO:0000313" key="3">
    <source>
        <dbReference type="Proteomes" id="UP000195024"/>
    </source>
</evidence>
<dbReference type="RefSeq" id="WP_071866727.1">
    <property type="nucleotide sequence ID" value="NZ_BJWA01000009.1"/>
</dbReference>
<dbReference type="EMBL" id="NGMS01000001">
    <property type="protein sequence ID" value="OTP27994.1"/>
    <property type="molecule type" value="Genomic_DNA"/>
</dbReference>
<sequence length="209" mass="24240">MKKSIRIKVIGFLVILFGVFLLVHSSPKEQTSLNLSTKNEENTYRTMSSKLDFQQLLRVISREYQLTEEEAKKQLGYTEQMVQGAIHNGAIYRIFSQNITVNRVYQPTLLLYCETSESGNFRAIKSILSVQLKSADQGLEKHFTGDVFAYLEDPNRIFYLINGDFYDQKTATLRNGLTLRQGDGVTERYNHGPLTNHFYYSYIEDRFTF</sequence>
<dbReference type="AlphaFoldDB" id="A0A1L8UXS7"/>
<reference evidence="1 4" key="2">
    <citation type="submission" date="2019-07" db="EMBL/GenBank/DDBJ databases">
        <title>Whole genome shotgun sequence of Enterococcus mundtii NBRC 100490.</title>
        <authorList>
            <person name="Hosoyama A."/>
            <person name="Uohara A."/>
            <person name="Ohji S."/>
            <person name="Ichikawa N."/>
        </authorList>
    </citation>
    <scope>NUCLEOTIDE SEQUENCE [LARGE SCALE GENOMIC DNA]</scope>
    <source>
        <strain evidence="1 4">NBRC 100490</strain>
    </source>
</reference>
<accession>A0A1L8UXS7</accession>
<protein>
    <submittedName>
        <fullName evidence="2">Uncharacterized protein</fullName>
    </submittedName>
</protein>
<reference evidence="2 3" key="1">
    <citation type="submission" date="2017-05" db="EMBL/GenBank/DDBJ databases">
        <title>The Genome Sequence of Enterococcus mundtii 6B1_DIV0119.</title>
        <authorList>
            <consortium name="The Broad Institute Genomics Platform"/>
            <consortium name="The Broad Institute Genomic Center for Infectious Diseases"/>
            <person name="Earl A."/>
            <person name="Manson A."/>
            <person name="Schwartman J."/>
            <person name="Gilmore M."/>
            <person name="Abouelleil A."/>
            <person name="Cao P."/>
            <person name="Chapman S."/>
            <person name="Cusick C."/>
            <person name="Shea T."/>
            <person name="Young S."/>
            <person name="Neafsey D."/>
            <person name="Nusbaum C."/>
            <person name="Birren B."/>
        </authorList>
    </citation>
    <scope>NUCLEOTIDE SEQUENCE [LARGE SCALE GENOMIC DNA]</scope>
    <source>
        <strain evidence="2 3">6B1_DIV0119</strain>
    </source>
</reference>
<dbReference type="GeneID" id="60999976"/>
<dbReference type="EMBL" id="BJWA01000009">
    <property type="protein sequence ID" value="GEL80307.1"/>
    <property type="molecule type" value="Genomic_DNA"/>
</dbReference>